<name>A0ABP7TA91_9SPHN</name>
<evidence type="ECO:0000313" key="2">
    <source>
        <dbReference type="Proteomes" id="UP001500235"/>
    </source>
</evidence>
<gene>
    <name evidence="1" type="ORF">GCM10022280_25110</name>
</gene>
<dbReference type="EMBL" id="BAABBQ010000001">
    <property type="protein sequence ID" value="GAA4023365.1"/>
    <property type="molecule type" value="Genomic_DNA"/>
</dbReference>
<accession>A0ABP7TA91</accession>
<protein>
    <submittedName>
        <fullName evidence="1">Uncharacterized protein</fullName>
    </submittedName>
</protein>
<proteinExistence type="predicted"/>
<comment type="caution">
    <text evidence="1">The sequence shown here is derived from an EMBL/GenBank/DDBJ whole genome shotgun (WGS) entry which is preliminary data.</text>
</comment>
<organism evidence="1 2">
    <name type="scientific">Sphingomonas swuensis</name>
    <dbReference type="NCBI Taxonomy" id="977800"/>
    <lineage>
        <taxon>Bacteria</taxon>
        <taxon>Pseudomonadati</taxon>
        <taxon>Pseudomonadota</taxon>
        <taxon>Alphaproteobacteria</taxon>
        <taxon>Sphingomonadales</taxon>
        <taxon>Sphingomonadaceae</taxon>
        <taxon>Sphingomonas</taxon>
    </lineage>
</organism>
<dbReference type="Proteomes" id="UP001500235">
    <property type="component" value="Unassembled WGS sequence"/>
</dbReference>
<keyword evidence="2" id="KW-1185">Reference proteome</keyword>
<reference evidence="2" key="1">
    <citation type="journal article" date="2019" name="Int. J. Syst. Evol. Microbiol.">
        <title>The Global Catalogue of Microorganisms (GCM) 10K type strain sequencing project: providing services to taxonomists for standard genome sequencing and annotation.</title>
        <authorList>
            <consortium name="The Broad Institute Genomics Platform"/>
            <consortium name="The Broad Institute Genome Sequencing Center for Infectious Disease"/>
            <person name="Wu L."/>
            <person name="Ma J."/>
        </authorList>
    </citation>
    <scope>NUCLEOTIDE SEQUENCE [LARGE SCALE GENOMIC DNA]</scope>
    <source>
        <strain evidence="2">JCM 17563</strain>
    </source>
</reference>
<sequence length="68" mass="7205">MKVAGVAGHEKSENLTRAVRKNLVPMGPAFEDHEHGSRSVAFPDEVVFLGQSARAGGGALERFDVSLA</sequence>
<evidence type="ECO:0000313" key="1">
    <source>
        <dbReference type="EMBL" id="GAA4023365.1"/>
    </source>
</evidence>